<proteinExistence type="inferred from homology"/>
<dbReference type="InterPro" id="IPR029063">
    <property type="entry name" value="SAM-dependent_MTases_sf"/>
</dbReference>
<dbReference type="NCBIfam" id="NF001244">
    <property type="entry name" value="PRK00216.1-5"/>
    <property type="match status" value="1"/>
</dbReference>
<dbReference type="Pfam" id="PF01209">
    <property type="entry name" value="Ubie_methyltran"/>
    <property type="match status" value="1"/>
</dbReference>
<feature type="binding site" evidence="5">
    <location>
        <position position="64"/>
    </location>
    <ligand>
        <name>S-adenosyl-L-methionine</name>
        <dbReference type="ChEBI" id="CHEBI:59789"/>
    </ligand>
</feature>
<dbReference type="PROSITE" id="PS01183">
    <property type="entry name" value="UBIE_1"/>
    <property type="match status" value="1"/>
</dbReference>
<keyword evidence="3 5" id="KW-0808">Transferase</keyword>
<sequence>MSSPVLDKSEARVRRMFGQIAGSYDFLNHALSLNIDKRWRTITARLVPPNTADPAPILDLCTGTGDLALTYHRATSGAVPVVGADFCHEMLVRAAAKAKGTGAAIPFVEADAQALPFPDDTFQLVTVAFGLRNVTDTDQGLREMVRVAKPGGRVAVLEFSRPRNRLIGWGYGLYFRRVLPLIGQVVSRSRENAYNYLPRSVLAFPDYDALADKMRAAGLADVWFRPLTFGVATLYVGTKPGTEGLRDSGTEGLRETNPAVSLRP</sequence>
<comment type="catalytic activity">
    <reaction evidence="5">
        <text>a 2-demethylmenaquinol + S-adenosyl-L-methionine = a menaquinol + S-adenosyl-L-homocysteine + H(+)</text>
        <dbReference type="Rhea" id="RHEA:42640"/>
        <dbReference type="Rhea" id="RHEA-COMP:9539"/>
        <dbReference type="Rhea" id="RHEA-COMP:9563"/>
        <dbReference type="ChEBI" id="CHEBI:15378"/>
        <dbReference type="ChEBI" id="CHEBI:18151"/>
        <dbReference type="ChEBI" id="CHEBI:55437"/>
        <dbReference type="ChEBI" id="CHEBI:57856"/>
        <dbReference type="ChEBI" id="CHEBI:59789"/>
        <dbReference type="EC" id="2.1.1.163"/>
    </reaction>
</comment>
<comment type="caution">
    <text evidence="5">Lacks conserved residue(s) required for the propagation of feature annotation.</text>
</comment>
<evidence type="ECO:0000256" key="2">
    <source>
        <dbReference type="ARBA" id="ARBA00022603"/>
    </source>
</evidence>
<keyword evidence="8" id="KW-1185">Reference proteome</keyword>
<dbReference type="CDD" id="cd02440">
    <property type="entry name" value="AdoMet_MTases"/>
    <property type="match status" value="1"/>
</dbReference>
<comment type="pathway">
    <text evidence="5">Quinol/quinone metabolism; menaquinone biosynthesis; menaquinol from 1,4-dihydroxy-2-naphthoate: step 2/2.</text>
</comment>
<comment type="function">
    <text evidence="5">Methyltransferase required for the conversion of demethylmenaquinol (DMKH2) to menaquinol (MKH2).</text>
</comment>
<dbReference type="PROSITE" id="PS51608">
    <property type="entry name" value="SAM_MT_UBIE"/>
    <property type="match status" value="1"/>
</dbReference>
<dbReference type="RefSeq" id="WP_145234956.1">
    <property type="nucleotide sequence ID" value="NZ_CP036273.1"/>
</dbReference>
<dbReference type="AlphaFoldDB" id="A0A517XNS9"/>
<keyword evidence="1 5" id="KW-0474">Menaquinone biosynthesis</keyword>
<dbReference type="InterPro" id="IPR023576">
    <property type="entry name" value="UbiE/COQ5_MeTrFase_CS"/>
</dbReference>
<gene>
    <name evidence="7" type="primary">ubiE_1</name>
    <name evidence="5" type="synonym">menG</name>
    <name evidence="7" type="ORF">ETAA1_10670</name>
</gene>
<dbReference type="InterPro" id="IPR004033">
    <property type="entry name" value="UbiE/COQ5_MeTrFase"/>
</dbReference>
<protein>
    <recommendedName>
        <fullName evidence="5">Demethylmenaquinone methyltransferase</fullName>
        <ecNumber evidence="5">2.1.1.163</ecNumber>
    </recommendedName>
</protein>
<name>A0A517XNS9_9BACT</name>
<organism evidence="7 8">
    <name type="scientific">Urbifossiella limnaea</name>
    <dbReference type="NCBI Taxonomy" id="2528023"/>
    <lineage>
        <taxon>Bacteria</taxon>
        <taxon>Pseudomonadati</taxon>
        <taxon>Planctomycetota</taxon>
        <taxon>Planctomycetia</taxon>
        <taxon>Gemmatales</taxon>
        <taxon>Gemmataceae</taxon>
        <taxon>Urbifossiella</taxon>
    </lineage>
</organism>
<comment type="similarity">
    <text evidence="5">Belongs to the class I-like SAM-binding methyltransferase superfamily. MenG/UbiE family.</text>
</comment>
<dbReference type="Proteomes" id="UP000319576">
    <property type="component" value="Chromosome"/>
</dbReference>
<evidence type="ECO:0000256" key="6">
    <source>
        <dbReference type="SAM" id="MobiDB-lite"/>
    </source>
</evidence>
<feature type="binding site" evidence="5">
    <location>
        <begin position="111"/>
        <end position="112"/>
    </location>
    <ligand>
        <name>S-adenosyl-L-methionine</name>
        <dbReference type="ChEBI" id="CHEBI:59789"/>
    </ligand>
</feature>
<keyword evidence="4 5" id="KW-0949">S-adenosyl-L-methionine</keyword>
<accession>A0A517XNS9</accession>
<dbReference type="Gene3D" id="3.40.50.150">
    <property type="entry name" value="Vaccinia Virus protein VP39"/>
    <property type="match status" value="1"/>
</dbReference>
<dbReference type="GO" id="GO:0043770">
    <property type="term" value="F:demethylmenaquinone methyltransferase activity"/>
    <property type="evidence" value="ECO:0007669"/>
    <property type="project" value="UniProtKB-UniRule"/>
</dbReference>
<dbReference type="NCBIfam" id="TIGR01934">
    <property type="entry name" value="MenG_MenH_UbiE"/>
    <property type="match status" value="1"/>
</dbReference>
<keyword evidence="2 5" id="KW-0489">Methyltransferase</keyword>
<dbReference type="HAMAP" id="MF_01813">
    <property type="entry name" value="MenG_UbiE_methyltr"/>
    <property type="match status" value="1"/>
</dbReference>
<evidence type="ECO:0000256" key="3">
    <source>
        <dbReference type="ARBA" id="ARBA00022679"/>
    </source>
</evidence>
<evidence type="ECO:0000313" key="7">
    <source>
        <dbReference type="EMBL" id="QDU19163.1"/>
    </source>
</evidence>
<evidence type="ECO:0000256" key="4">
    <source>
        <dbReference type="ARBA" id="ARBA00022691"/>
    </source>
</evidence>
<reference evidence="7 8" key="1">
    <citation type="submission" date="2019-02" db="EMBL/GenBank/DDBJ databases">
        <title>Deep-cultivation of Planctomycetes and their phenomic and genomic characterization uncovers novel biology.</title>
        <authorList>
            <person name="Wiegand S."/>
            <person name="Jogler M."/>
            <person name="Boedeker C."/>
            <person name="Pinto D."/>
            <person name="Vollmers J."/>
            <person name="Rivas-Marin E."/>
            <person name="Kohn T."/>
            <person name="Peeters S.H."/>
            <person name="Heuer A."/>
            <person name="Rast P."/>
            <person name="Oberbeckmann S."/>
            <person name="Bunk B."/>
            <person name="Jeske O."/>
            <person name="Meyerdierks A."/>
            <person name="Storesund J.E."/>
            <person name="Kallscheuer N."/>
            <person name="Luecker S."/>
            <person name="Lage O.M."/>
            <person name="Pohl T."/>
            <person name="Merkel B.J."/>
            <person name="Hornburger P."/>
            <person name="Mueller R.-W."/>
            <person name="Bruemmer F."/>
            <person name="Labrenz M."/>
            <person name="Spormann A.M."/>
            <person name="Op den Camp H."/>
            <person name="Overmann J."/>
            <person name="Amann R."/>
            <person name="Jetten M.S.M."/>
            <person name="Mascher T."/>
            <person name="Medema M.H."/>
            <person name="Devos D.P."/>
            <person name="Kaster A.-K."/>
            <person name="Ovreas L."/>
            <person name="Rohde M."/>
            <person name="Galperin M.Y."/>
            <person name="Jogler C."/>
        </authorList>
    </citation>
    <scope>NUCLEOTIDE SEQUENCE [LARGE SCALE GENOMIC DNA]</scope>
    <source>
        <strain evidence="7 8">ETA_A1</strain>
    </source>
</reference>
<dbReference type="KEGG" id="uli:ETAA1_10670"/>
<feature type="compositionally biased region" description="Basic and acidic residues" evidence="6">
    <location>
        <begin position="244"/>
        <end position="254"/>
    </location>
</feature>
<dbReference type="PANTHER" id="PTHR43591">
    <property type="entry name" value="METHYLTRANSFERASE"/>
    <property type="match status" value="1"/>
</dbReference>
<evidence type="ECO:0000256" key="1">
    <source>
        <dbReference type="ARBA" id="ARBA00022428"/>
    </source>
</evidence>
<dbReference type="SUPFAM" id="SSF53335">
    <property type="entry name" value="S-adenosyl-L-methionine-dependent methyltransferases"/>
    <property type="match status" value="1"/>
</dbReference>
<dbReference type="PANTHER" id="PTHR43591:SF24">
    <property type="entry name" value="2-METHOXY-6-POLYPRENYL-1,4-BENZOQUINOL METHYLASE, MITOCHONDRIAL"/>
    <property type="match status" value="1"/>
</dbReference>
<dbReference type="GO" id="GO:0009234">
    <property type="term" value="P:menaquinone biosynthetic process"/>
    <property type="evidence" value="ECO:0007669"/>
    <property type="project" value="UniProtKB-UniRule"/>
</dbReference>
<evidence type="ECO:0000256" key="5">
    <source>
        <dbReference type="HAMAP-Rule" id="MF_01813"/>
    </source>
</evidence>
<dbReference type="OrthoDB" id="9808140at2"/>
<dbReference type="UniPathway" id="UPA00079">
    <property type="reaction ID" value="UER00169"/>
</dbReference>
<dbReference type="GO" id="GO:0032259">
    <property type="term" value="P:methylation"/>
    <property type="evidence" value="ECO:0007669"/>
    <property type="project" value="UniProtKB-KW"/>
</dbReference>
<evidence type="ECO:0000313" key="8">
    <source>
        <dbReference type="Proteomes" id="UP000319576"/>
    </source>
</evidence>
<feature type="region of interest" description="Disordered" evidence="6">
    <location>
        <begin position="243"/>
        <end position="264"/>
    </location>
</feature>
<dbReference type="EC" id="2.1.1.163" evidence="5"/>
<dbReference type="EMBL" id="CP036273">
    <property type="protein sequence ID" value="QDU19163.1"/>
    <property type="molecule type" value="Genomic_DNA"/>
</dbReference>
<feature type="binding site" evidence="5">
    <location>
        <position position="85"/>
    </location>
    <ligand>
        <name>S-adenosyl-L-methionine</name>
        <dbReference type="ChEBI" id="CHEBI:59789"/>
    </ligand>
</feature>